<evidence type="ECO:0000256" key="9">
    <source>
        <dbReference type="ARBA" id="ARBA00048233"/>
    </source>
</evidence>
<dbReference type="InterPro" id="IPR041640">
    <property type="entry name" value="Tyrosinase_C"/>
</dbReference>
<dbReference type="InterPro" id="IPR002227">
    <property type="entry name" value="Tyrosinase_Cu-bd"/>
</dbReference>
<dbReference type="Pfam" id="PF18132">
    <property type="entry name" value="Tyrosinase_C"/>
    <property type="match status" value="1"/>
</dbReference>
<dbReference type="PRINTS" id="PR00092">
    <property type="entry name" value="TYROSINASE"/>
</dbReference>
<dbReference type="EC" id="1.14.18.1" evidence="3"/>
<gene>
    <name evidence="14" type="ORF">N7G274_005952</name>
</gene>
<feature type="domain" description="Tyrosinase copper-binding" evidence="13">
    <location>
        <begin position="297"/>
        <end position="308"/>
    </location>
</feature>
<keyword evidence="7" id="KW-0503">Monooxygenase</keyword>
<evidence type="ECO:0000256" key="5">
    <source>
        <dbReference type="ARBA" id="ARBA00023002"/>
    </source>
</evidence>
<dbReference type="InterPro" id="IPR050316">
    <property type="entry name" value="Tyrosinase/Hemocyanin"/>
</dbReference>
<dbReference type="Gene3D" id="1.10.1280.10">
    <property type="entry name" value="Di-copper center containing domain from catechol oxidase"/>
    <property type="match status" value="1"/>
</dbReference>
<keyword evidence="6" id="KW-0186">Copper</keyword>
<dbReference type="PANTHER" id="PTHR11474:SF76">
    <property type="entry name" value="SHKT DOMAIN-CONTAINING PROTEIN"/>
    <property type="match status" value="1"/>
</dbReference>
<dbReference type="Pfam" id="PF00264">
    <property type="entry name" value="Tyrosinase"/>
    <property type="match status" value="1"/>
</dbReference>
<sequence length="586" mass="65245">MSRFNFVSFFLTLCLATLTNSYGIKGVCSGVNTATGQRPFRQEFSKFKDSGPVFDLYILSLEQFQQRNQSALLSYYQVAGIHGHPYISWDGVQGNYQAGYCTHGSILFPSWHRPYMAAYEQILWANAQRIAATYPVVQRSTYEAAAITFRIPYWDWAINSTMPDPINDPMITVNSPHGLVNMANPLYNYTFHPQPSATDFPPNDSLAKYHSTVRSPDAAGQSQSSVSNQILQANAQAILVLSYQLIADQSDYAPFSNTGYTDGRGGNYNSLENMHDAIHAFVGNGGHMSIIPYASFDPIFYLHHANVDRLFAIWQAIYPNSYTTSEVNAQGTFTISPGTNDTLYSPLTPFHSNYNGTLYTSKTARYTRHFGYSYPEVVDWGINATQLSSNTRANLNNLYNPTGSIATRPLLHKRSNGTAPCARSNATTEVIEYQYSINIRVDKSALHRPFFIHFFLGPVPSSPAAWPTAQTLIATHSILYYASSITNIKRTTYGQLPLNHALEGINSPLDPDCVVQLLKEALCWRVQDFQGQHVDTGEVANLKIFVVGREVVEHGLRDRFPAYGEWSILREATDGKVGGLGRGEGM</sequence>
<evidence type="ECO:0000256" key="8">
    <source>
        <dbReference type="ARBA" id="ARBA00023101"/>
    </source>
</evidence>
<dbReference type="EMBL" id="JBEFKJ010000017">
    <property type="protein sequence ID" value="KAL2041570.1"/>
    <property type="molecule type" value="Genomic_DNA"/>
</dbReference>
<comment type="cofactor">
    <cofactor evidence="1">
        <name>Cu(2+)</name>
        <dbReference type="ChEBI" id="CHEBI:29036"/>
    </cofactor>
</comment>
<evidence type="ECO:0000256" key="2">
    <source>
        <dbReference type="ARBA" id="ARBA00009928"/>
    </source>
</evidence>
<feature type="chain" id="PRO_5047011831" description="tyrosinase" evidence="11">
    <location>
        <begin position="22"/>
        <end position="586"/>
    </location>
</feature>
<dbReference type="PANTHER" id="PTHR11474">
    <property type="entry name" value="TYROSINASE FAMILY MEMBER"/>
    <property type="match status" value="1"/>
</dbReference>
<comment type="caution">
    <text evidence="14">The sequence shown here is derived from an EMBL/GenBank/DDBJ whole genome shotgun (WGS) entry which is preliminary data.</text>
</comment>
<feature type="signal peptide" evidence="11">
    <location>
        <begin position="1"/>
        <end position="21"/>
    </location>
</feature>
<accession>A0ABR4A6Y8</accession>
<organism evidence="14 15">
    <name type="scientific">Stereocaulon virgatum</name>
    <dbReference type="NCBI Taxonomy" id="373712"/>
    <lineage>
        <taxon>Eukaryota</taxon>
        <taxon>Fungi</taxon>
        <taxon>Dikarya</taxon>
        <taxon>Ascomycota</taxon>
        <taxon>Pezizomycotina</taxon>
        <taxon>Lecanoromycetes</taxon>
        <taxon>OSLEUM clade</taxon>
        <taxon>Lecanoromycetidae</taxon>
        <taxon>Lecanorales</taxon>
        <taxon>Lecanorineae</taxon>
        <taxon>Stereocaulaceae</taxon>
        <taxon>Stereocaulon</taxon>
    </lineage>
</organism>
<name>A0ABR4A6Y8_9LECA</name>
<evidence type="ECO:0000256" key="4">
    <source>
        <dbReference type="ARBA" id="ARBA00022723"/>
    </source>
</evidence>
<evidence type="ECO:0000256" key="3">
    <source>
        <dbReference type="ARBA" id="ARBA00011906"/>
    </source>
</evidence>
<keyword evidence="11" id="KW-0732">Signal</keyword>
<dbReference type="SUPFAM" id="SSF48056">
    <property type="entry name" value="Di-copper centre-containing domain"/>
    <property type="match status" value="1"/>
</dbReference>
<evidence type="ECO:0000259" key="13">
    <source>
        <dbReference type="PROSITE" id="PS00498"/>
    </source>
</evidence>
<evidence type="ECO:0000313" key="14">
    <source>
        <dbReference type="EMBL" id="KAL2041570.1"/>
    </source>
</evidence>
<dbReference type="PROSITE" id="PS00498">
    <property type="entry name" value="TYROSINASE_2"/>
    <property type="match status" value="1"/>
</dbReference>
<evidence type="ECO:0000256" key="1">
    <source>
        <dbReference type="ARBA" id="ARBA00001973"/>
    </source>
</evidence>
<comment type="catalytic activity">
    <reaction evidence="9">
        <text>2 L-dopa + O2 = 2 L-dopaquinone + 2 H2O</text>
        <dbReference type="Rhea" id="RHEA:34287"/>
        <dbReference type="ChEBI" id="CHEBI:15377"/>
        <dbReference type="ChEBI" id="CHEBI:15379"/>
        <dbReference type="ChEBI" id="CHEBI:57504"/>
        <dbReference type="ChEBI" id="CHEBI:57924"/>
        <dbReference type="EC" id="1.14.18.1"/>
    </reaction>
</comment>
<comment type="catalytic activity">
    <reaction evidence="10">
        <text>L-tyrosine + O2 = L-dopaquinone + H2O</text>
        <dbReference type="Rhea" id="RHEA:18117"/>
        <dbReference type="ChEBI" id="CHEBI:15377"/>
        <dbReference type="ChEBI" id="CHEBI:15379"/>
        <dbReference type="ChEBI" id="CHEBI:57924"/>
        <dbReference type="ChEBI" id="CHEBI:58315"/>
        <dbReference type="EC" id="1.14.18.1"/>
    </reaction>
</comment>
<keyword evidence="8" id="KW-0470">Melanin biosynthesis</keyword>
<proteinExistence type="inferred from homology"/>
<feature type="domain" description="Tyrosinase copper-binding" evidence="12">
    <location>
        <begin position="103"/>
        <end position="120"/>
    </location>
</feature>
<evidence type="ECO:0000256" key="11">
    <source>
        <dbReference type="SAM" id="SignalP"/>
    </source>
</evidence>
<comment type="similarity">
    <text evidence="2">Belongs to the tyrosinase family.</text>
</comment>
<keyword evidence="5" id="KW-0560">Oxidoreductase</keyword>
<reference evidence="14 15" key="1">
    <citation type="submission" date="2024-09" db="EMBL/GenBank/DDBJ databases">
        <title>Rethinking Asexuality: The Enigmatic Case of Functional Sexual Genes in Lepraria (Stereocaulaceae).</title>
        <authorList>
            <person name="Doellman M."/>
            <person name="Sun Y."/>
            <person name="Barcenas-Pena A."/>
            <person name="Lumbsch H.T."/>
            <person name="Grewe F."/>
        </authorList>
    </citation>
    <scope>NUCLEOTIDE SEQUENCE [LARGE SCALE GENOMIC DNA]</scope>
    <source>
        <strain evidence="14 15">Mercado 3170</strain>
    </source>
</reference>
<evidence type="ECO:0000256" key="10">
    <source>
        <dbReference type="ARBA" id="ARBA00048881"/>
    </source>
</evidence>
<evidence type="ECO:0000256" key="6">
    <source>
        <dbReference type="ARBA" id="ARBA00023008"/>
    </source>
</evidence>
<evidence type="ECO:0000256" key="7">
    <source>
        <dbReference type="ARBA" id="ARBA00023033"/>
    </source>
</evidence>
<evidence type="ECO:0000313" key="15">
    <source>
        <dbReference type="Proteomes" id="UP001590950"/>
    </source>
</evidence>
<protein>
    <recommendedName>
        <fullName evidence="3">tyrosinase</fullName>
        <ecNumber evidence="3">1.14.18.1</ecNumber>
    </recommendedName>
</protein>
<dbReference type="InterPro" id="IPR008922">
    <property type="entry name" value="Di-copper_centre_dom_sf"/>
</dbReference>
<keyword evidence="15" id="KW-1185">Reference proteome</keyword>
<dbReference type="PROSITE" id="PS00497">
    <property type="entry name" value="TYROSINASE_1"/>
    <property type="match status" value="1"/>
</dbReference>
<keyword evidence="4" id="KW-0479">Metal-binding</keyword>
<evidence type="ECO:0000259" key="12">
    <source>
        <dbReference type="PROSITE" id="PS00497"/>
    </source>
</evidence>
<dbReference type="Proteomes" id="UP001590950">
    <property type="component" value="Unassembled WGS sequence"/>
</dbReference>
<dbReference type="Gene3D" id="2.60.310.20">
    <property type="match status" value="1"/>
</dbReference>